<feature type="domain" description="ABC transporter" evidence="3">
    <location>
        <begin position="2"/>
        <end position="206"/>
    </location>
</feature>
<dbReference type="Proteomes" id="UP000519023">
    <property type="component" value="Unassembled WGS sequence"/>
</dbReference>
<gene>
    <name evidence="4" type="ORF">HHL08_01715</name>
</gene>
<keyword evidence="5" id="KW-1185">Reference proteome</keyword>
<dbReference type="GO" id="GO:0016887">
    <property type="term" value="F:ATP hydrolysis activity"/>
    <property type="evidence" value="ECO:0007669"/>
    <property type="project" value="InterPro"/>
</dbReference>
<dbReference type="Gene3D" id="3.40.50.300">
    <property type="entry name" value="P-loop containing nucleotide triphosphate hydrolases"/>
    <property type="match status" value="1"/>
</dbReference>
<organism evidence="4 5">
    <name type="scientific">Sphingobium psychrophilum</name>
    <dbReference type="NCBI Taxonomy" id="2728834"/>
    <lineage>
        <taxon>Bacteria</taxon>
        <taxon>Pseudomonadati</taxon>
        <taxon>Pseudomonadota</taxon>
        <taxon>Alphaproteobacteria</taxon>
        <taxon>Sphingomonadales</taxon>
        <taxon>Sphingomonadaceae</taxon>
        <taxon>Sphingobium</taxon>
    </lineage>
</organism>
<keyword evidence="1" id="KW-0547">Nucleotide-binding</keyword>
<dbReference type="InterPro" id="IPR003593">
    <property type="entry name" value="AAA+_ATPase"/>
</dbReference>
<evidence type="ECO:0000313" key="4">
    <source>
        <dbReference type="EMBL" id="NML08871.1"/>
    </source>
</evidence>
<proteinExistence type="predicted"/>
<dbReference type="SUPFAM" id="SSF52540">
    <property type="entry name" value="P-loop containing nucleoside triphosphate hydrolases"/>
    <property type="match status" value="1"/>
</dbReference>
<protein>
    <submittedName>
        <fullName evidence="4">ATP-binding cassette domain-containing protein</fullName>
    </submittedName>
</protein>
<dbReference type="InterPro" id="IPR003439">
    <property type="entry name" value="ABC_transporter-like_ATP-bd"/>
</dbReference>
<dbReference type="PANTHER" id="PTHR43514:SF4">
    <property type="entry name" value="ABC TRANSPORTER I FAMILY MEMBER 10"/>
    <property type="match status" value="1"/>
</dbReference>
<dbReference type="SMART" id="SM00382">
    <property type="entry name" value="AAA"/>
    <property type="match status" value="1"/>
</dbReference>
<name>A0A7X9WS24_9SPHN</name>
<dbReference type="PANTHER" id="PTHR43514">
    <property type="entry name" value="ABC TRANSPORTER I FAMILY MEMBER 10"/>
    <property type="match status" value="1"/>
</dbReference>
<dbReference type="InterPro" id="IPR027417">
    <property type="entry name" value="P-loop_NTPase"/>
</dbReference>
<dbReference type="InterPro" id="IPR050334">
    <property type="entry name" value="Molybdenum_import_ModC"/>
</dbReference>
<dbReference type="EMBL" id="JABBFV010000001">
    <property type="protein sequence ID" value="NML08871.1"/>
    <property type="molecule type" value="Genomic_DNA"/>
</dbReference>
<keyword evidence="2 4" id="KW-0067">ATP-binding</keyword>
<dbReference type="Pfam" id="PF00005">
    <property type="entry name" value="ABC_tran"/>
    <property type="match status" value="1"/>
</dbReference>
<reference evidence="4 5" key="1">
    <citation type="submission" date="2020-04" db="EMBL/GenBank/DDBJ databases">
        <title>Sphingobium sp. AR-3-1 isolated from Arctic soil.</title>
        <authorList>
            <person name="Dahal R.H."/>
            <person name="Chaudhary D.K."/>
        </authorList>
    </citation>
    <scope>NUCLEOTIDE SEQUENCE [LARGE SCALE GENOMIC DNA]</scope>
    <source>
        <strain evidence="4 5">AR-3-1</strain>
    </source>
</reference>
<evidence type="ECO:0000256" key="2">
    <source>
        <dbReference type="ARBA" id="ARBA00022840"/>
    </source>
</evidence>
<dbReference type="AlphaFoldDB" id="A0A7X9WS24"/>
<comment type="caution">
    <text evidence="4">The sequence shown here is derived from an EMBL/GenBank/DDBJ whole genome shotgun (WGS) entry which is preliminary data.</text>
</comment>
<dbReference type="PROSITE" id="PS50893">
    <property type="entry name" value="ABC_TRANSPORTER_2"/>
    <property type="match status" value="1"/>
</dbReference>
<dbReference type="PROSITE" id="PS00211">
    <property type="entry name" value="ABC_TRANSPORTER_1"/>
    <property type="match status" value="1"/>
</dbReference>
<dbReference type="RefSeq" id="WP_169571086.1">
    <property type="nucleotide sequence ID" value="NZ_JABBFV010000001.1"/>
</dbReference>
<evidence type="ECO:0000256" key="1">
    <source>
        <dbReference type="ARBA" id="ARBA00022741"/>
    </source>
</evidence>
<dbReference type="GO" id="GO:0005524">
    <property type="term" value="F:ATP binding"/>
    <property type="evidence" value="ECO:0007669"/>
    <property type="project" value="UniProtKB-KW"/>
</dbReference>
<accession>A0A7X9WS24</accession>
<evidence type="ECO:0000313" key="5">
    <source>
        <dbReference type="Proteomes" id="UP000519023"/>
    </source>
</evidence>
<sequence length="206" mass="22697">MSFDIDVKQTRSGRPITLFCRTDSPLVALVGPSGVGKTSILNMVAGITSPDQGHIIVAGQTLFDSDTGIDLKTARRQVGYVFQDRRLFPHLRVRANLAYGRRAAMSMDMDDVLAFLGIGHLLDRWPHSLSGGEAQRVAIGRALLSGPRFLLLDEPLSSIDRDRKAGILDAIDQIRRRSPIPILYVTHDVAEAERLSALIVTMHEED</sequence>
<evidence type="ECO:0000259" key="3">
    <source>
        <dbReference type="PROSITE" id="PS50893"/>
    </source>
</evidence>
<dbReference type="InterPro" id="IPR017871">
    <property type="entry name" value="ABC_transporter-like_CS"/>
</dbReference>